<dbReference type="InterPro" id="IPR015797">
    <property type="entry name" value="NUDIX_hydrolase-like_dom_sf"/>
</dbReference>
<proteinExistence type="predicted"/>
<evidence type="ECO:0000256" key="2">
    <source>
        <dbReference type="ARBA" id="ARBA00022801"/>
    </source>
</evidence>
<dbReference type="SUPFAM" id="SSF55811">
    <property type="entry name" value="Nudix"/>
    <property type="match status" value="1"/>
</dbReference>
<dbReference type="Pfam" id="PF00293">
    <property type="entry name" value="NUDIX"/>
    <property type="match status" value="1"/>
</dbReference>
<keyword evidence="5" id="KW-1185">Reference proteome</keyword>
<dbReference type="RefSeq" id="WP_380048393.1">
    <property type="nucleotide sequence ID" value="NZ_JBHSOH010000007.1"/>
</dbReference>
<keyword evidence="2 4" id="KW-0378">Hydrolase</keyword>
<dbReference type="PROSITE" id="PS51462">
    <property type="entry name" value="NUDIX"/>
    <property type="match status" value="1"/>
</dbReference>
<dbReference type="PANTHER" id="PTHR43046:SF2">
    <property type="entry name" value="8-OXO-DGTP DIPHOSPHATASE-RELATED"/>
    <property type="match status" value="1"/>
</dbReference>
<evidence type="ECO:0000256" key="1">
    <source>
        <dbReference type="ARBA" id="ARBA00001946"/>
    </source>
</evidence>
<dbReference type="Proteomes" id="UP001595979">
    <property type="component" value="Unassembled WGS sequence"/>
</dbReference>
<dbReference type="InterPro" id="IPR020084">
    <property type="entry name" value="NUDIX_hydrolase_CS"/>
</dbReference>
<sequence length="145" mass="15442">MRVRRRVGAGVAVCRPAKPDGSAVLLIRRGGCGLAGWGRWSLPGGGKAWWETPPLAARRELREETGLRVGALTRLGVWRGPVHRYTSPDGNVVDWTTHVFVAAYAGGEVRAGDDAAQARWWPRAALPAEVSGATAAYFAALGARA</sequence>
<comment type="cofactor">
    <cofactor evidence="1">
        <name>Mg(2+)</name>
        <dbReference type="ChEBI" id="CHEBI:18420"/>
    </cofactor>
</comment>
<dbReference type="PROSITE" id="PS00893">
    <property type="entry name" value="NUDIX_BOX"/>
    <property type="match status" value="1"/>
</dbReference>
<name>A0ABW1DID1_9DEIO</name>
<protein>
    <submittedName>
        <fullName evidence="4">NUDIX hydrolase</fullName>
    </submittedName>
</protein>
<evidence type="ECO:0000313" key="4">
    <source>
        <dbReference type="EMBL" id="MFC5848386.1"/>
    </source>
</evidence>
<evidence type="ECO:0000313" key="5">
    <source>
        <dbReference type="Proteomes" id="UP001595979"/>
    </source>
</evidence>
<feature type="domain" description="Nudix hydrolase" evidence="3">
    <location>
        <begin position="4"/>
        <end position="143"/>
    </location>
</feature>
<dbReference type="GO" id="GO:0016787">
    <property type="term" value="F:hydrolase activity"/>
    <property type="evidence" value="ECO:0007669"/>
    <property type="project" value="UniProtKB-KW"/>
</dbReference>
<dbReference type="InterPro" id="IPR000086">
    <property type="entry name" value="NUDIX_hydrolase_dom"/>
</dbReference>
<gene>
    <name evidence="4" type="ORF">ACFPQ6_08700</name>
</gene>
<dbReference type="EMBL" id="JBHSOH010000007">
    <property type="protein sequence ID" value="MFC5848386.1"/>
    <property type="molecule type" value="Genomic_DNA"/>
</dbReference>
<accession>A0ABW1DID1</accession>
<reference evidence="5" key="1">
    <citation type="journal article" date="2019" name="Int. J. Syst. Evol. Microbiol.">
        <title>The Global Catalogue of Microorganisms (GCM) 10K type strain sequencing project: providing services to taxonomists for standard genome sequencing and annotation.</title>
        <authorList>
            <consortium name="The Broad Institute Genomics Platform"/>
            <consortium name="The Broad Institute Genome Sequencing Center for Infectious Disease"/>
            <person name="Wu L."/>
            <person name="Ma J."/>
        </authorList>
    </citation>
    <scope>NUCLEOTIDE SEQUENCE [LARGE SCALE GENOMIC DNA]</scope>
    <source>
        <strain evidence="5">CGMCC 1.15053</strain>
    </source>
</reference>
<dbReference type="PANTHER" id="PTHR43046">
    <property type="entry name" value="GDP-MANNOSE MANNOSYL HYDROLASE"/>
    <property type="match status" value="1"/>
</dbReference>
<dbReference type="Gene3D" id="3.90.79.10">
    <property type="entry name" value="Nucleoside Triphosphate Pyrophosphohydrolase"/>
    <property type="match status" value="1"/>
</dbReference>
<comment type="caution">
    <text evidence="4">The sequence shown here is derived from an EMBL/GenBank/DDBJ whole genome shotgun (WGS) entry which is preliminary data.</text>
</comment>
<organism evidence="4 5">
    <name type="scientific">Deinococcus petrolearius</name>
    <dbReference type="NCBI Taxonomy" id="1751295"/>
    <lineage>
        <taxon>Bacteria</taxon>
        <taxon>Thermotogati</taxon>
        <taxon>Deinococcota</taxon>
        <taxon>Deinococci</taxon>
        <taxon>Deinococcales</taxon>
        <taxon>Deinococcaceae</taxon>
        <taxon>Deinococcus</taxon>
    </lineage>
</organism>
<evidence type="ECO:0000259" key="3">
    <source>
        <dbReference type="PROSITE" id="PS51462"/>
    </source>
</evidence>